<gene>
    <name evidence="9" type="primary">ser1</name>
</gene>
<dbReference type="InterPro" id="IPR001314">
    <property type="entry name" value="Peptidase_S1A"/>
</dbReference>
<feature type="chain" id="PRO_5004321029" evidence="7">
    <location>
        <begin position="18"/>
        <end position="248"/>
    </location>
</feature>
<sequence length="248" mass="27103">MLIQVFIIAQCLSLIAGANDRPRSRIREGQLAKDDEFTGTVSLAYPNNFIHTCGGGIIGPHHVLTAAHCVHGKPLGQVVRAGIHDIRDTDNVIEVAVKKVIIHPQYLAQADYRASDSDIALLVLESDLTFSNRVNAYSLPTEKPVPGSYFVAGWGRNARNPTTYQFQLKWVAMILDDPDKCYGSAPEAICSYSSVGSTCSGDSGSPLIRGGNIYGIDSAGVCEPGKPTRFTNVYHFLDWIQTNMQRYN</sequence>
<feature type="domain" description="Peptidase S1" evidence="8">
    <location>
        <begin position="26"/>
        <end position="245"/>
    </location>
</feature>
<keyword evidence="2 6" id="KW-0645">Protease</keyword>
<dbReference type="InterPro" id="IPR033116">
    <property type="entry name" value="TRYPSIN_SER"/>
</dbReference>
<dbReference type="CDD" id="cd00190">
    <property type="entry name" value="Tryp_SPc"/>
    <property type="match status" value="1"/>
</dbReference>
<organism evidence="9">
    <name type="scientific">Pimpla hypochondriaca</name>
    <name type="common">Parasitoid wasp</name>
    <dbReference type="NCBI Taxonomy" id="135724"/>
    <lineage>
        <taxon>Eukaryota</taxon>
        <taxon>Metazoa</taxon>
        <taxon>Ecdysozoa</taxon>
        <taxon>Arthropoda</taxon>
        <taxon>Hexapoda</taxon>
        <taxon>Insecta</taxon>
        <taxon>Pterygota</taxon>
        <taxon>Neoptera</taxon>
        <taxon>Endopterygota</taxon>
        <taxon>Hymenoptera</taxon>
        <taxon>Apocrita</taxon>
        <taxon>Ichneumonoidea</taxon>
        <taxon>Ichneumonidae</taxon>
        <taxon>Pimplinae</taxon>
        <taxon>Pimplini</taxon>
        <taxon>Pimpla</taxon>
    </lineage>
</organism>
<keyword evidence="4 6" id="KW-0720">Serine protease</keyword>
<dbReference type="GO" id="GO:0006508">
    <property type="term" value="P:proteolysis"/>
    <property type="evidence" value="ECO:0007669"/>
    <property type="project" value="UniProtKB-KW"/>
</dbReference>
<evidence type="ECO:0000259" key="8">
    <source>
        <dbReference type="PROSITE" id="PS50240"/>
    </source>
</evidence>
<evidence type="ECO:0000256" key="5">
    <source>
        <dbReference type="ARBA" id="ARBA00023157"/>
    </source>
</evidence>
<dbReference type="PROSITE" id="PS00135">
    <property type="entry name" value="TRYPSIN_SER"/>
    <property type="match status" value="1"/>
</dbReference>
<reference evidence="9" key="1">
    <citation type="submission" date="2001-06" db="EMBL/GenBank/DDBJ databases">
        <authorList>
            <person name="Parkinson N.M."/>
        </authorList>
    </citation>
    <scope>NUCLEOTIDE SEQUENCE</scope>
    <source>
        <tissue evidence="9">Venom secretory tissue</tissue>
    </source>
</reference>
<evidence type="ECO:0000256" key="1">
    <source>
        <dbReference type="ARBA" id="ARBA00007664"/>
    </source>
</evidence>
<dbReference type="InterPro" id="IPR009003">
    <property type="entry name" value="Peptidase_S1_PA"/>
</dbReference>
<dbReference type="Gene3D" id="2.40.10.10">
    <property type="entry name" value="Trypsin-like serine proteases"/>
    <property type="match status" value="1"/>
</dbReference>
<evidence type="ECO:0000256" key="4">
    <source>
        <dbReference type="ARBA" id="ARBA00022825"/>
    </source>
</evidence>
<reference evidence="9" key="2">
    <citation type="journal article" date="2002" name="Insect Biochem. Mol. Biol.">
        <title>Analysis of venom constituents from the parasitoid wasp Pimpla hypochondriaca and cloning of a cDNA encoding a venom protein.</title>
        <authorList>
            <person name="Parkinson N."/>
            <person name="Richards E.H."/>
            <person name="Conyers C."/>
            <person name="Smith I."/>
            <person name="Edwards J.P."/>
        </authorList>
    </citation>
    <scope>NUCLEOTIDE SEQUENCE</scope>
    <source>
        <tissue evidence="9">Venom secretory tissue</tissue>
    </source>
</reference>
<dbReference type="InterPro" id="IPR050430">
    <property type="entry name" value="Peptidase_S1"/>
</dbReference>
<accession>Q95P37</accession>
<dbReference type="PRINTS" id="PR00722">
    <property type="entry name" value="CHYMOTRYPSIN"/>
</dbReference>
<evidence type="ECO:0000256" key="2">
    <source>
        <dbReference type="ARBA" id="ARBA00022670"/>
    </source>
</evidence>
<feature type="signal peptide" evidence="7">
    <location>
        <begin position="1"/>
        <end position="17"/>
    </location>
</feature>
<dbReference type="Pfam" id="PF00089">
    <property type="entry name" value="Trypsin"/>
    <property type="match status" value="1"/>
</dbReference>
<proteinExistence type="evidence at transcript level"/>
<evidence type="ECO:0000313" key="9">
    <source>
        <dbReference type="EMBL" id="CAC42231.1"/>
    </source>
</evidence>
<dbReference type="PROSITE" id="PS00134">
    <property type="entry name" value="TRYPSIN_HIS"/>
    <property type="match status" value="1"/>
</dbReference>
<keyword evidence="7" id="KW-0732">Signal</keyword>
<evidence type="ECO:0000256" key="3">
    <source>
        <dbReference type="ARBA" id="ARBA00022801"/>
    </source>
</evidence>
<keyword evidence="5" id="KW-1015">Disulfide bond</keyword>
<comment type="similarity">
    <text evidence="1">Belongs to the peptidase S1 family.</text>
</comment>
<dbReference type="SMART" id="SM00020">
    <property type="entry name" value="Tryp_SPc"/>
    <property type="match status" value="1"/>
</dbReference>
<name>Q95P37_PIMHY</name>
<dbReference type="AlphaFoldDB" id="Q95P37"/>
<evidence type="ECO:0000256" key="6">
    <source>
        <dbReference type="RuleBase" id="RU363034"/>
    </source>
</evidence>
<dbReference type="PANTHER" id="PTHR24276:SF91">
    <property type="entry name" value="AT26814P-RELATED"/>
    <property type="match status" value="1"/>
</dbReference>
<dbReference type="GO" id="GO:0004252">
    <property type="term" value="F:serine-type endopeptidase activity"/>
    <property type="evidence" value="ECO:0007669"/>
    <property type="project" value="InterPro"/>
</dbReference>
<evidence type="ECO:0000256" key="7">
    <source>
        <dbReference type="SAM" id="SignalP"/>
    </source>
</evidence>
<dbReference type="InterPro" id="IPR001254">
    <property type="entry name" value="Trypsin_dom"/>
</dbReference>
<dbReference type="EMBL" id="AJ315653">
    <property type="protein sequence ID" value="CAC42231.1"/>
    <property type="molecule type" value="mRNA"/>
</dbReference>
<dbReference type="SUPFAM" id="SSF50494">
    <property type="entry name" value="Trypsin-like serine proteases"/>
    <property type="match status" value="1"/>
</dbReference>
<keyword evidence="3 6" id="KW-0378">Hydrolase</keyword>
<protein>
    <submittedName>
        <fullName evidence="9">Putative serine protease</fullName>
    </submittedName>
</protein>
<dbReference type="PANTHER" id="PTHR24276">
    <property type="entry name" value="POLYSERASE-RELATED"/>
    <property type="match status" value="1"/>
</dbReference>
<dbReference type="FunFam" id="2.40.10.10:FF:000068">
    <property type="entry name" value="transmembrane protease serine 2"/>
    <property type="match status" value="1"/>
</dbReference>
<dbReference type="PROSITE" id="PS50240">
    <property type="entry name" value="TRYPSIN_DOM"/>
    <property type="match status" value="1"/>
</dbReference>
<dbReference type="InterPro" id="IPR018114">
    <property type="entry name" value="TRYPSIN_HIS"/>
</dbReference>
<dbReference type="InterPro" id="IPR043504">
    <property type="entry name" value="Peptidase_S1_PA_chymotrypsin"/>
</dbReference>